<evidence type="ECO:0000256" key="1">
    <source>
        <dbReference type="SAM" id="MobiDB-lite"/>
    </source>
</evidence>
<reference evidence="2" key="1">
    <citation type="journal article" date="2014" name="Int. J. Syst. Evol. Microbiol.">
        <title>Complete genome sequence of Corynebacterium casei LMG S-19264T (=DSM 44701T), isolated from a smear-ripened cheese.</title>
        <authorList>
            <consortium name="US DOE Joint Genome Institute (JGI-PGF)"/>
            <person name="Walter F."/>
            <person name="Albersmeier A."/>
            <person name="Kalinowski J."/>
            <person name="Ruckert C."/>
        </authorList>
    </citation>
    <scope>NUCLEOTIDE SEQUENCE</scope>
    <source>
        <strain evidence="2">JCM 4386</strain>
    </source>
</reference>
<keyword evidence="3" id="KW-1185">Reference proteome</keyword>
<evidence type="ECO:0000313" key="3">
    <source>
        <dbReference type="Proteomes" id="UP000606194"/>
    </source>
</evidence>
<reference evidence="2" key="2">
    <citation type="submission" date="2020-09" db="EMBL/GenBank/DDBJ databases">
        <authorList>
            <person name="Sun Q."/>
            <person name="Ohkuma M."/>
        </authorList>
    </citation>
    <scope>NUCLEOTIDE SEQUENCE</scope>
    <source>
        <strain evidence="2">JCM 4386</strain>
    </source>
</reference>
<sequence length="63" mass="6279">MAAAARLRGPSADGVSRQAGADGHGCPADDVFPAHPDAAGSRAEKEALSEIVLDAHTEATQPG</sequence>
<evidence type="ECO:0000313" key="2">
    <source>
        <dbReference type="EMBL" id="GGS20898.1"/>
    </source>
</evidence>
<gene>
    <name evidence="2" type="ORF">GCM10010269_69770</name>
</gene>
<comment type="caution">
    <text evidence="2">The sequence shown here is derived from an EMBL/GenBank/DDBJ whole genome shotgun (WGS) entry which is preliminary data.</text>
</comment>
<proteinExistence type="predicted"/>
<dbReference type="EMBL" id="BMTL01000038">
    <property type="protein sequence ID" value="GGS20898.1"/>
    <property type="molecule type" value="Genomic_DNA"/>
</dbReference>
<dbReference type="AlphaFoldDB" id="A0A918G7A1"/>
<organism evidence="2 3">
    <name type="scientific">Streptomyces humidus</name>
    <dbReference type="NCBI Taxonomy" id="52259"/>
    <lineage>
        <taxon>Bacteria</taxon>
        <taxon>Bacillati</taxon>
        <taxon>Actinomycetota</taxon>
        <taxon>Actinomycetes</taxon>
        <taxon>Kitasatosporales</taxon>
        <taxon>Streptomycetaceae</taxon>
        <taxon>Streptomyces</taxon>
    </lineage>
</organism>
<feature type="region of interest" description="Disordered" evidence="1">
    <location>
        <begin position="1"/>
        <end position="47"/>
    </location>
</feature>
<protein>
    <submittedName>
        <fullName evidence="2">Uncharacterized protein</fullName>
    </submittedName>
</protein>
<name>A0A918G7A1_9ACTN</name>
<dbReference type="Proteomes" id="UP000606194">
    <property type="component" value="Unassembled WGS sequence"/>
</dbReference>
<accession>A0A918G7A1</accession>